<dbReference type="EMBL" id="APAU02000306">
    <property type="protein sequence ID" value="EUB54207.1"/>
    <property type="molecule type" value="Genomic_DNA"/>
</dbReference>
<dbReference type="Proteomes" id="UP000019149">
    <property type="component" value="Unassembled WGS sequence"/>
</dbReference>
<dbReference type="KEGG" id="egl:EGR_10935"/>
<dbReference type="CTD" id="36346650"/>
<evidence type="ECO:0000313" key="2">
    <source>
        <dbReference type="Proteomes" id="UP000019149"/>
    </source>
</evidence>
<gene>
    <name evidence="1" type="ORF">EGR_10935</name>
</gene>
<accession>W6U761</accession>
<evidence type="ECO:0000313" key="1">
    <source>
        <dbReference type="EMBL" id="EUB54207.1"/>
    </source>
</evidence>
<protein>
    <submittedName>
        <fullName evidence="1">Uncharacterized protein</fullName>
    </submittedName>
</protein>
<keyword evidence="2" id="KW-1185">Reference proteome</keyword>
<comment type="caution">
    <text evidence="1">The sequence shown here is derived from an EMBL/GenBank/DDBJ whole genome shotgun (WGS) entry which is preliminary data.</text>
</comment>
<sequence>MPVLDEHKVNHAKGDGEQITVDSASYGGAILEVGPSFTRNRCNTSLPPFTTVSNSALRFRPADFTCRAAKASQVRKRIKMKGTESISLTMLITWRTVRSPIPSRCRENQQA</sequence>
<dbReference type="AlphaFoldDB" id="W6U761"/>
<name>W6U761_ECHGR</name>
<proteinExistence type="predicted"/>
<reference evidence="1 2" key="1">
    <citation type="journal article" date="2013" name="Nat. Genet.">
        <title>The genome of the hydatid tapeworm Echinococcus granulosus.</title>
        <authorList>
            <person name="Zheng H."/>
            <person name="Zhang W."/>
            <person name="Zhang L."/>
            <person name="Zhang Z."/>
            <person name="Li J."/>
            <person name="Lu G."/>
            <person name="Zhu Y."/>
            <person name="Wang Y."/>
            <person name="Huang Y."/>
            <person name="Liu J."/>
            <person name="Kang H."/>
            <person name="Chen J."/>
            <person name="Wang L."/>
            <person name="Chen A."/>
            <person name="Yu S."/>
            <person name="Gao Z."/>
            <person name="Jin L."/>
            <person name="Gu W."/>
            <person name="Wang Z."/>
            <person name="Zhao L."/>
            <person name="Shi B."/>
            <person name="Wen H."/>
            <person name="Lin R."/>
            <person name="Jones M.K."/>
            <person name="Brejova B."/>
            <person name="Vinar T."/>
            <person name="Zhao G."/>
            <person name="McManus D.P."/>
            <person name="Chen Z."/>
            <person name="Zhou Y."/>
            <person name="Wang S."/>
        </authorList>
    </citation>
    <scope>NUCLEOTIDE SEQUENCE [LARGE SCALE GENOMIC DNA]</scope>
</reference>
<dbReference type="GeneID" id="36346650"/>
<dbReference type="RefSeq" id="XP_024345403.1">
    <property type="nucleotide sequence ID" value="XM_024500184.1"/>
</dbReference>
<organism evidence="1 2">
    <name type="scientific">Echinococcus granulosus</name>
    <name type="common">Hydatid tapeworm</name>
    <dbReference type="NCBI Taxonomy" id="6210"/>
    <lineage>
        <taxon>Eukaryota</taxon>
        <taxon>Metazoa</taxon>
        <taxon>Spiralia</taxon>
        <taxon>Lophotrochozoa</taxon>
        <taxon>Platyhelminthes</taxon>
        <taxon>Cestoda</taxon>
        <taxon>Eucestoda</taxon>
        <taxon>Cyclophyllidea</taxon>
        <taxon>Taeniidae</taxon>
        <taxon>Echinococcus</taxon>
        <taxon>Echinococcus granulosus group</taxon>
    </lineage>
</organism>